<comment type="catalytic activity">
    <reaction evidence="9 10">
        <text>UDP-N-acetyl-alpha-D-muramoyl-L-alanine + D-glutamate + ATP = UDP-N-acetyl-alpha-D-muramoyl-L-alanyl-D-glutamate + ADP + phosphate + H(+)</text>
        <dbReference type="Rhea" id="RHEA:16429"/>
        <dbReference type="ChEBI" id="CHEBI:15378"/>
        <dbReference type="ChEBI" id="CHEBI:29986"/>
        <dbReference type="ChEBI" id="CHEBI:30616"/>
        <dbReference type="ChEBI" id="CHEBI:43474"/>
        <dbReference type="ChEBI" id="CHEBI:83898"/>
        <dbReference type="ChEBI" id="CHEBI:83900"/>
        <dbReference type="ChEBI" id="CHEBI:456216"/>
        <dbReference type="EC" id="6.3.2.9"/>
    </reaction>
</comment>
<dbReference type="Pfam" id="PF21799">
    <property type="entry name" value="MurD-like_N"/>
    <property type="match status" value="1"/>
</dbReference>
<dbReference type="Pfam" id="PF02875">
    <property type="entry name" value="Mur_ligase_C"/>
    <property type="match status" value="1"/>
</dbReference>
<keyword evidence="4 9" id="KW-0436">Ligase</keyword>
<dbReference type="Gene3D" id="3.40.1190.10">
    <property type="entry name" value="Mur-like, catalytic domain"/>
    <property type="match status" value="1"/>
</dbReference>
<evidence type="ECO:0000256" key="9">
    <source>
        <dbReference type="HAMAP-Rule" id="MF_00639"/>
    </source>
</evidence>
<evidence type="ECO:0000259" key="12">
    <source>
        <dbReference type="Pfam" id="PF08245"/>
    </source>
</evidence>
<evidence type="ECO:0000256" key="6">
    <source>
        <dbReference type="ARBA" id="ARBA00022741"/>
    </source>
</evidence>
<dbReference type="InterPro" id="IPR005762">
    <property type="entry name" value="MurD"/>
</dbReference>
<dbReference type="GO" id="GO:0071555">
    <property type="term" value="P:cell wall organization"/>
    <property type="evidence" value="ECO:0007669"/>
    <property type="project" value="UniProtKB-KW"/>
</dbReference>
<evidence type="ECO:0000256" key="4">
    <source>
        <dbReference type="ARBA" id="ARBA00022598"/>
    </source>
</evidence>
<feature type="domain" description="Mur ligase C-terminal" evidence="11">
    <location>
        <begin position="332"/>
        <end position="451"/>
    </location>
</feature>
<keyword evidence="5 9" id="KW-0132">Cell division</keyword>
<dbReference type="GO" id="GO:0051301">
    <property type="term" value="P:cell division"/>
    <property type="evidence" value="ECO:0007669"/>
    <property type="project" value="UniProtKB-KW"/>
</dbReference>
<keyword evidence="14" id="KW-1185">Reference proteome</keyword>
<dbReference type="OrthoDB" id="9809796at2"/>
<dbReference type="GO" id="GO:0004326">
    <property type="term" value="F:tetrahydrofolylpolyglutamate synthase activity"/>
    <property type="evidence" value="ECO:0007669"/>
    <property type="project" value="InterPro"/>
</dbReference>
<dbReference type="GO" id="GO:0008764">
    <property type="term" value="F:UDP-N-acetylmuramoylalanine-D-glutamate ligase activity"/>
    <property type="evidence" value="ECO:0007669"/>
    <property type="project" value="UniProtKB-UniRule"/>
</dbReference>
<keyword evidence="7 9" id="KW-0067">ATP-binding</keyword>
<dbReference type="SUPFAM" id="SSF51984">
    <property type="entry name" value="MurCD N-terminal domain"/>
    <property type="match status" value="1"/>
</dbReference>
<evidence type="ECO:0000256" key="3">
    <source>
        <dbReference type="ARBA" id="ARBA00022490"/>
    </source>
</evidence>
<dbReference type="Pfam" id="PF08245">
    <property type="entry name" value="Mur_ligase_M"/>
    <property type="match status" value="1"/>
</dbReference>
<evidence type="ECO:0000256" key="1">
    <source>
        <dbReference type="ARBA" id="ARBA00004496"/>
    </source>
</evidence>
<comment type="caution">
    <text evidence="13">The sequence shown here is derived from an EMBL/GenBank/DDBJ whole genome shotgun (WGS) entry which is preliminary data.</text>
</comment>
<dbReference type="PANTHER" id="PTHR43692">
    <property type="entry name" value="UDP-N-ACETYLMURAMOYLALANINE--D-GLUTAMATE LIGASE"/>
    <property type="match status" value="1"/>
</dbReference>
<protein>
    <recommendedName>
        <fullName evidence="9 10">UDP-N-acetylmuramoylalanine--D-glutamate ligase</fullName>
        <ecNumber evidence="9 10">6.3.2.9</ecNumber>
    </recommendedName>
    <alternativeName>
        <fullName evidence="9">D-glutamic acid-adding enzyme</fullName>
    </alternativeName>
    <alternativeName>
        <fullName evidence="9">UDP-N-acetylmuramoyl-L-alanyl-D-glutamate synthetase</fullName>
    </alternativeName>
</protein>
<dbReference type="AlphaFoldDB" id="A0A3A3YYG2"/>
<name>A0A3A3YYG2_9ACTN</name>
<dbReference type="EMBL" id="QZEZ01000002">
    <property type="protein sequence ID" value="RJK96821.1"/>
    <property type="molecule type" value="Genomic_DNA"/>
</dbReference>
<evidence type="ECO:0000256" key="8">
    <source>
        <dbReference type="ARBA" id="ARBA00023306"/>
    </source>
</evidence>
<gene>
    <name evidence="9" type="primary">murD</name>
    <name evidence="13" type="ORF">D5H78_06025</name>
</gene>
<dbReference type="InterPro" id="IPR036565">
    <property type="entry name" value="Mur-like_cat_sf"/>
</dbReference>
<proteinExistence type="inferred from homology"/>
<evidence type="ECO:0000313" key="14">
    <source>
        <dbReference type="Proteomes" id="UP000265614"/>
    </source>
</evidence>
<comment type="pathway">
    <text evidence="2 9 10">Cell wall biogenesis; peptidoglycan biosynthesis.</text>
</comment>
<keyword evidence="9 10" id="KW-0573">Peptidoglycan synthesis</keyword>
<dbReference type="Proteomes" id="UP000265614">
    <property type="component" value="Unassembled WGS sequence"/>
</dbReference>
<dbReference type="Gene3D" id="3.90.190.20">
    <property type="entry name" value="Mur ligase, C-terminal domain"/>
    <property type="match status" value="1"/>
</dbReference>
<dbReference type="SUPFAM" id="SSF53244">
    <property type="entry name" value="MurD-like peptide ligases, peptide-binding domain"/>
    <property type="match status" value="1"/>
</dbReference>
<dbReference type="InterPro" id="IPR036615">
    <property type="entry name" value="Mur_ligase_C_dom_sf"/>
</dbReference>
<dbReference type="GO" id="GO:0008360">
    <property type="term" value="P:regulation of cell shape"/>
    <property type="evidence" value="ECO:0007669"/>
    <property type="project" value="UniProtKB-KW"/>
</dbReference>
<dbReference type="PROSITE" id="PS01011">
    <property type="entry name" value="FOLYLPOLYGLU_SYNT_1"/>
    <property type="match status" value="1"/>
</dbReference>
<keyword evidence="9 10" id="KW-0133">Cell shape</keyword>
<keyword evidence="8 9" id="KW-0131">Cell cycle</keyword>
<accession>A0A3A3YYG2</accession>
<feature type="binding site" evidence="9">
    <location>
        <begin position="124"/>
        <end position="130"/>
    </location>
    <ligand>
        <name>ATP</name>
        <dbReference type="ChEBI" id="CHEBI:30616"/>
    </ligand>
</feature>
<dbReference type="GO" id="GO:0005737">
    <property type="term" value="C:cytoplasm"/>
    <property type="evidence" value="ECO:0007669"/>
    <property type="project" value="UniProtKB-SubCell"/>
</dbReference>
<dbReference type="InterPro" id="IPR004101">
    <property type="entry name" value="Mur_ligase_C"/>
</dbReference>
<evidence type="ECO:0000256" key="7">
    <source>
        <dbReference type="ARBA" id="ARBA00022840"/>
    </source>
</evidence>
<dbReference type="PANTHER" id="PTHR43692:SF1">
    <property type="entry name" value="UDP-N-ACETYLMURAMOYLALANINE--D-GLUTAMATE LIGASE"/>
    <property type="match status" value="1"/>
</dbReference>
<dbReference type="EC" id="6.3.2.9" evidence="9 10"/>
<evidence type="ECO:0000256" key="2">
    <source>
        <dbReference type="ARBA" id="ARBA00004752"/>
    </source>
</evidence>
<evidence type="ECO:0000256" key="5">
    <source>
        <dbReference type="ARBA" id="ARBA00022618"/>
    </source>
</evidence>
<dbReference type="NCBIfam" id="TIGR01087">
    <property type="entry name" value="murD"/>
    <property type="match status" value="1"/>
</dbReference>
<dbReference type="InterPro" id="IPR013221">
    <property type="entry name" value="Mur_ligase_cen"/>
</dbReference>
<feature type="domain" description="Mur ligase central" evidence="12">
    <location>
        <begin position="122"/>
        <end position="239"/>
    </location>
</feature>
<keyword evidence="9 10" id="KW-0961">Cell wall biogenesis/degradation</keyword>
<dbReference type="SUPFAM" id="SSF53623">
    <property type="entry name" value="MurD-like peptide ligases, catalytic domain"/>
    <property type="match status" value="1"/>
</dbReference>
<comment type="function">
    <text evidence="9 10">Cell wall formation. Catalyzes the addition of glutamate to the nucleotide precursor UDP-N-acetylmuramoyl-L-alanine (UMA).</text>
</comment>
<comment type="similarity">
    <text evidence="9">Belongs to the MurCDEF family.</text>
</comment>
<keyword evidence="6 9" id="KW-0547">Nucleotide-binding</keyword>
<evidence type="ECO:0000313" key="13">
    <source>
        <dbReference type="EMBL" id="RJK96821.1"/>
    </source>
</evidence>
<organism evidence="13 14">
    <name type="scientific">Vallicoccus soli</name>
    <dbReference type="NCBI Taxonomy" id="2339232"/>
    <lineage>
        <taxon>Bacteria</taxon>
        <taxon>Bacillati</taxon>
        <taxon>Actinomycetota</taxon>
        <taxon>Actinomycetes</taxon>
        <taxon>Motilibacterales</taxon>
        <taxon>Vallicoccaceae</taxon>
        <taxon>Vallicoccus</taxon>
    </lineage>
</organism>
<dbReference type="GO" id="GO:0005524">
    <property type="term" value="F:ATP binding"/>
    <property type="evidence" value="ECO:0007669"/>
    <property type="project" value="UniProtKB-UniRule"/>
</dbReference>
<evidence type="ECO:0000259" key="11">
    <source>
        <dbReference type="Pfam" id="PF02875"/>
    </source>
</evidence>
<dbReference type="GO" id="GO:0009252">
    <property type="term" value="P:peptidoglycan biosynthetic process"/>
    <property type="evidence" value="ECO:0007669"/>
    <property type="project" value="UniProtKB-UniRule"/>
</dbReference>
<dbReference type="HAMAP" id="MF_00639">
    <property type="entry name" value="MurD"/>
    <property type="match status" value="1"/>
</dbReference>
<evidence type="ECO:0000256" key="10">
    <source>
        <dbReference type="RuleBase" id="RU003664"/>
    </source>
</evidence>
<dbReference type="Gene3D" id="3.40.50.720">
    <property type="entry name" value="NAD(P)-binding Rossmann-like Domain"/>
    <property type="match status" value="1"/>
</dbReference>
<comment type="subcellular location">
    <subcellularLocation>
        <location evidence="1 9 10">Cytoplasm</location>
    </subcellularLocation>
</comment>
<reference evidence="13 14" key="1">
    <citation type="submission" date="2018-09" db="EMBL/GenBank/DDBJ databases">
        <title>YIM 75000 draft genome.</title>
        <authorList>
            <person name="Tang S."/>
            <person name="Feng Y."/>
        </authorList>
    </citation>
    <scope>NUCLEOTIDE SEQUENCE [LARGE SCALE GENOMIC DNA]</scope>
    <source>
        <strain evidence="13 14">YIM 75000</strain>
    </source>
</reference>
<sequence>MAGRAVTLRLDGRRVLVTGLGVSGLPAARALLRLGADVVAVDGADGPAQRDAAVQLAGADVRLGDADDPRHLEGAELVVTSPGWRPTQPLLAGAARRGVPVWGEVELAWRLRGEGAAPWLAVTGTNGKTTAVRMLASVLAAAGRRTVAVGNVGAPLVDAVLDGAYDVLAVELSSYQLHWTSTVAVQAGAVLNVAPDHLDWHGGLAAYAADKGLVYRGAERACVYNAADPVTEQLVRDADVAEGARAVGTTLCPPAPAQLGLVEDLLVDRAFDDDGGRPDPGAAVELATTADVVPLAPHVLEDALAAAALARAHGVPAAAVRDGLRAFRPDAHRIAHVADLDGVAYVDDSKATNAHAAQASLRAYDPVVWVAGGLAKGATFDELVRAAAPRLRGVVLLGRDREALHEPLRRHAPQVPVIVVERTDTGAMDDVVSAAAGLARPGDTVLLAPACASMDMFRDYGARGDAFADAVLRRAASGGPAPR</sequence>
<keyword evidence="3 9" id="KW-0963">Cytoplasm</keyword>
<dbReference type="UniPathway" id="UPA00219"/>
<dbReference type="InterPro" id="IPR018109">
    <property type="entry name" value="Folylpolyglutamate_synth_CS"/>
</dbReference>